<protein>
    <submittedName>
        <fullName evidence="3">Uncharacterized protein</fullName>
    </submittedName>
</protein>
<gene>
    <name evidence="3" type="ORF">SAMN05421752_11624</name>
</gene>
<dbReference type="AlphaFoldDB" id="A0A1N7GVU4"/>
<name>A0A1N7GVU4_9EURY</name>
<dbReference type="RefSeq" id="WP_076610523.1">
    <property type="nucleotide sequence ID" value="NZ_FTNR01000016.1"/>
</dbReference>
<dbReference type="EMBL" id="FTNR01000016">
    <property type="protein sequence ID" value="SIS16676.1"/>
    <property type="molecule type" value="Genomic_DNA"/>
</dbReference>
<organism evidence="3 4">
    <name type="scientific">Natronorubrum thiooxidans</name>
    <dbReference type="NCBI Taxonomy" id="308853"/>
    <lineage>
        <taxon>Archaea</taxon>
        <taxon>Methanobacteriati</taxon>
        <taxon>Methanobacteriota</taxon>
        <taxon>Stenosarchaea group</taxon>
        <taxon>Halobacteria</taxon>
        <taxon>Halobacteriales</taxon>
        <taxon>Natrialbaceae</taxon>
        <taxon>Natronorubrum</taxon>
    </lineage>
</organism>
<evidence type="ECO:0000256" key="1">
    <source>
        <dbReference type="SAM" id="MobiDB-lite"/>
    </source>
</evidence>
<reference evidence="4" key="1">
    <citation type="submission" date="2017-01" db="EMBL/GenBank/DDBJ databases">
        <authorList>
            <person name="Varghese N."/>
            <person name="Submissions S."/>
        </authorList>
    </citation>
    <scope>NUCLEOTIDE SEQUENCE [LARGE SCALE GENOMIC DNA]</scope>
    <source>
        <strain evidence="4">type strain: HArc-</strain>
    </source>
</reference>
<dbReference type="Proteomes" id="UP000185936">
    <property type="component" value="Unassembled WGS sequence"/>
</dbReference>
<keyword evidence="2" id="KW-0472">Membrane</keyword>
<keyword evidence="4" id="KW-1185">Reference proteome</keyword>
<dbReference type="STRING" id="308853.SAMN05421752_11624"/>
<evidence type="ECO:0000313" key="4">
    <source>
        <dbReference type="Proteomes" id="UP000185936"/>
    </source>
</evidence>
<accession>A0A1N7GVU4</accession>
<feature type="region of interest" description="Disordered" evidence="1">
    <location>
        <begin position="1"/>
        <end position="24"/>
    </location>
</feature>
<feature type="transmembrane region" description="Helical" evidence="2">
    <location>
        <begin position="51"/>
        <end position="76"/>
    </location>
</feature>
<keyword evidence="2" id="KW-1133">Transmembrane helix</keyword>
<proteinExistence type="predicted"/>
<keyword evidence="2" id="KW-0812">Transmembrane</keyword>
<evidence type="ECO:0000313" key="3">
    <source>
        <dbReference type="EMBL" id="SIS16676.1"/>
    </source>
</evidence>
<sequence length="109" mass="11855">MSRPSISELRSTDTEQNTSATETTSRFDDLDVDFGEILLSILRPNATFSTIGVFALGSYFTAAFLSILGVGLHAIFFLPAALIWFISTPAIFALTAYVLYVKFGSSSDE</sequence>
<evidence type="ECO:0000256" key="2">
    <source>
        <dbReference type="SAM" id="Phobius"/>
    </source>
</evidence>
<feature type="transmembrane region" description="Helical" evidence="2">
    <location>
        <begin position="82"/>
        <end position="101"/>
    </location>
</feature>